<dbReference type="EMBL" id="DRZI01000249">
    <property type="protein sequence ID" value="HHP82160.1"/>
    <property type="molecule type" value="Genomic_DNA"/>
</dbReference>
<accession>A0A7C5THZ0</accession>
<reference evidence="2" key="1">
    <citation type="journal article" date="2020" name="mSystems">
        <title>Genome- and Community-Level Interaction Insights into Carbon Utilization and Element Cycling Functions of Hydrothermarchaeota in Hydrothermal Sediment.</title>
        <authorList>
            <person name="Zhou Z."/>
            <person name="Liu Y."/>
            <person name="Xu W."/>
            <person name="Pan J."/>
            <person name="Luo Z.H."/>
            <person name="Li M."/>
        </authorList>
    </citation>
    <scope>NUCLEOTIDE SEQUENCE [LARGE SCALE GENOMIC DNA]</scope>
    <source>
        <strain evidence="2">SpSt-1121</strain>
    </source>
</reference>
<sequence length="465" mass="52995">MYFLLIAYYLSILTFYLGVLIYALPIPLTGVKKWAPRLLTDAFFIAILTLSLGTIISVADYIRTLIGGSWENFLLQTKITIVFRTVIVFLFSIIGNIFSKFLPGINRLITLIINPILASLYSNMLLYSIATMIYRGVWLISSLGIVLMAIPFRIARNAGAFLFSLALVFYIALPLYPSFYRILIYSPSTPLEIPVIYGSIVNEFNQPITSGYIGFEINTNEYIGPLPLYSNNYILLTTNTKLMSSLVTIYFDAAGHQFYTNISNIDLHNICIQNINKETYLNICRIDVMVKGLIAYSNGIALHIAPKPNNIIIDVFSKENIKIHIDTQIDTQLYVSLTNMYDVEEITIDNTTLDSIDNLILYQWYWYNLMGRTYVIDISQGQHVIEIKMKYSNELASEPSEVYIYNAIQQLFPTNNSLFTDVINEINRIIYIDLIASIMYLSILISITWGFSRLLGGSSRIRVFI</sequence>
<feature type="transmembrane region" description="Helical" evidence="1">
    <location>
        <begin position="111"/>
        <end position="130"/>
    </location>
</feature>
<dbReference type="AlphaFoldDB" id="A0A7C5THZ0"/>
<feature type="transmembrane region" description="Helical" evidence="1">
    <location>
        <begin position="38"/>
        <end position="59"/>
    </location>
</feature>
<name>A0A7C5THZ0_9CREN</name>
<feature type="transmembrane region" description="Helical" evidence="1">
    <location>
        <begin position="79"/>
        <end position="99"/>
    </location>
</feature>
<evidence type="ECO:0000313" key="2">
    <source>
        <dbReference type="EMBL" id="HHP82160.1"/>
    </source>
</evidence>
<proteinExistence type="predicted"/>
<feature type="transmembrane region" description="Helical" evidence="1">
    <location>
        <begin position="161"/>
        <end position="180"/>
    </location>
</feature>
<feature type="transmembrane region" description="Helical" evidence="1">
    <location>
        <begin position="136"/>
        <end position="154"/>
    </location>
</feature>
<keyword evidence="1" id="KW-0472">Membrane</keyword>
<feature type="transmembrane region" description="Helical" evidence="1">
    <location>
        <begin position="6"/>
        <end position="26"/>
    </location>
</feature>
<gene>
    <name evidence="2" type="ORF">ENM84_05790</name>
</gene>
<feature type="transmembrane region" description="Helical" evidence="1">
    <location>
        <begin position="429"/>
        <end position="452"/>
    </location>
</feature>
<keyword evidence="1" id="KW-0812">Transmembrane</keyword>
<comment type="caution">
    <text evidence="2">The sequence shown here is derived from an EMBL/GenBank/DDBJ whole genome shotgun (WGS) entry which is preliminary data.</text>
</comment>
<keyword evidence="1" id="KW-1133">Transmembrane helix</keyword>
<protein>
    <submittedName>
        <fullName evidence="2">Uncharacterized protein</fullName>
    </submittedName>
</protein>
<organism evidence="2">
    <name type="scientific">Ignisphaera aggregans</name>
    <dbReference type="NCBI Taxonomy" id="334771"/>
    <lineage>
        <taxon>Archaea</taxon>
        <taxon>Thermoproteota</taxon>
        <taxon>Thermoprotei</taxon>
        <taxon>Desulfurococcales</taxon>
        <taxon>Desulfurococcaceae</taxon>
        <taxon>Ignisphaera</taxon>
    </lineage>
</organism>
<evidence type="ECO:0000256" key="1">
    <source>
        <dbReference type="SAM" id="Phobius"/>
    </source>
</evidence>